<dbReference type="PANTHER" id="PTHR43088">
    <property type="entry name" value="SUBUNIT OF PYRUVATE:FLAVODOXIN OXIDOREDUCTASE-RELATED"/>
    <property type="match status" value="1"/>
</dbReference>
<feature type="coiled-coil region" evidence="2">
    <location>
        <begin position="210"/>
        <end position="244"/>
    </location>
</feature>
<dbReference type="RefSeq" id="WP_089023287.1">
    <property type="nucleotide sequence ID" value="NZ_NIQC01000009.1"/>
</dbReference>
<dbReference type="InterPro" id="IPR002880">
    <property type="entry name" value="Pyrv_Fd/Flavodoxin_OxRdtase_N"/>
</dbReference>
<accession>A0A226C0T9</accession>
<feature type="domain" description="Pyruvate:ferredoxin oxidoreductase core" evidence="4">
    <location>
        <begin position="248"/>
        <end position="342"/>
    </location>
</feature>
<keyword evidence="2" id="KW-0175">Coiled coil</keyword>
<dbReference type="EMBL" id="NIQC01000009">
    <property type="protein sequence ID" value="OWZ83997.1"/>
    <property type="molecule type" value="Genomic_DNA"/>
</dbReference>
<comment type="caution">
    <text evidence="5">The sequence shown here is derived from an EMBL/GenBank/DDBJ whole genome shotgun (WGS) entry which is preliminary data.</text>
</comment>
<proteinExistence type="predicted"/>
<dbReference type="Pfam" id="PF01855">
    <property type="entry name" value="POR_N"/>
    <property type="match status" value="1"/>
</dbReference>
<dbReference type="PANTHER" id="PTHR43088:SF1">
    <property type="entry name" value="SUBUNIT OF PYRUVATE:FLAVODOXIN OXIDOREDUCTASE"/>
    <property type="match status" value="1"/>
</dbReference>
<dbReference type="SUPFAM" id="SSF52518">
    <property type="entry name" value="Thiamin diphosphate-binding fold (THDP-binding)"/>
    <property type="match status" value="1"/>
</dbReference>
<protein>
    <submittedName>
        <fullName evidence="5">3-methyl-2-oxobutanoate dehydrogenase subunit VorB</fullName>
        <ecNumber evidence="5">1.2.7.7</ecNumber>
    </submittedName>
</protein>
<evidence type="ECO:0000313" key="6">
    <source>
        <dbReference type="Proteomes" id="UP000214588"/>
    </source>
</evidence>
<feature type="domain" description="Pyruvate flavodoxin/ferredoxin oxidoreductase pyrimidine binding" evidence="3">
    <location>
        <begin position="14"/>
        <end position="199"/>
    </location>
</feature>
<name>A0A226C0T9_9FIRM</name>
<dbReference type="Proteomes" id="UP000214588">
    <property type="component" value="Unassembled WGS sequence"/>
</dbReference>
<evidence type="ECO:0000313" key="5">
    <source>
        <dbReference type="EMBL" id="OWZ83997.1"/>
    </source>
</evidence>
<evidence type="ECO:0000256" key="1">
    <source>
        <dbReference type="ARBA" id="ARBA00023002"/>
    </source>
</evidence>
<evidence type="ECO:0000259" key="4">
    <source>
        <dbReference type="Pfam" id="PF17147"/>
    </source>
</evidence>
<keyword evidence="1 5" id="KW-0560">Oxidoreductase</keyword>
<evidence type="ECO:0000256" key="2">
    <source>
        <dbReference type="SAM" id="Coils"/>
    </source>
</evidence>
<dbReference type="InterPro" id="IPR052368">
    <property type="entry name" value="2-oxoacid_oxidoreductase"/>
</dbReference>
<dbReference type="Gene3D" id="3.40.50.970">
    <property type="match status" value="1"/>
</dbReference>
<gene>
    <name evidence="5" type="ORF">CDO51_05405</name>
</gene>
<dbReference type="InterPro" id="IPR009014">
    <property type="entry name" value="Transketo_C/PFOR_II"/>
</dbReference>
<dbReference type="GO" id="GO:0043807">
    <property type="term" value="F:3-methyl-2-oxobutanoate dehydrogenase (ferredoxin) activity"/>
    <property type="evidence" value="ECO:0007669"/>
    <property type="project" value="UniProtKB-EC"/>
</dbReference>
<dbReference type="Gene3D" id="3.40.50.920">
    <property type="match status" value="1"/>
</dbReference>
<keyword evidence="6" id="KW-1185">Reference proteome</keyword>
<dbReference type="SUPFAM" id="SSF52922">
    <property type="entry name" value="TK C-terminal domain-like"/>
    <property type="match status" value="1"/>
</dbReference>
<dbReference type="CDD" id="cd07034">
    <property type="entry name" value="TPP_PYR_PFOR_IOR-alpha_like"/>
    <property type="match status" value="1"/>
</dbReference>
<evidence type="ECO:0000259" key="3">
    <source>
        <dbReference type="Pfam" id="PF01855"/>
    </source>
</evidence>
<dbReference type="InterPro" id="IPR029061">
    <property type="entry name" value="THDP-binding"/>
</dbReference>
<dbReference type="OrthoDB" id="9794954at2"/>
<dbReference type="Pfam" id="PF17147">
    <property type="entry name" value="PFOR_II"/>
    <property type="match status" value="1"/>
</dbReference>
<dbReference type="InterPro" id="IPR033412">
    <property type="entry name" value="PFOR_II"/>
</dbReference>
<dbReference type="AlphaFoldDB" id="A0A226C0T9"/>
<dbReference type="NCBIfam" id="NF005507">
    <property type="entry name" value="PRK07119.1"/>
    <property type="match status" value="1"/>
</dbReference>
<reference evidence="5 6" key="1">
    <citation type="submission" date="2017-06" db="EMBL/GenBank/DDBJ databases">
        <title>Draft Genome Sequence of Natranaerobius trueperi halophilic, alkalithermophilic bacteria from soda lakes.</title>
        <authorList>
            <person name="Zhao B."/>
        </authorList>
    </citation>
    <scope>NUCLEOTIDE SEQUENCE [LARGE SCALE GENOMIC DNA]</scope>
    <source>
        <strain evidence="5 6">DSM 18760</strain>
    </source>
</reference>
<sequence>MAKTLMKGNEAIGEAAIKAGCRHFFGYPITPQNELPEYMSKRLPEENGSFIQAESEVSAINMVYGAAGSGARVMTSSSSPGISLKQEGISYIAGAEVPCVIVNIVRGGPGLGGIQPAQSDYFQSTKGGGHGDYRLIVYAPASVQELVDLTIEAFDVSDKYRNPAMIFGDGILGQMMEPIEFNKEPIDPSDLPDKEWATTGVGKKGEKSVINSLSLQAEKLEDHNQKLKEKYDKIKANETRYEILHEDAEYFVVACGTTSRLCKNAVKQAREKGINVGMIRPITLWPFPEEAFHKVLDQTKGFLTVEMSNGQMIEDVRLSVNGAAPVEFYGRSGGIIPAPEEILEAIERLQGGDQ</sequence>
<organism evidence="5 6">
    <name type="scientific">Natranaerobius trueperi</name>
    <dbReference type="NCBI Taxonomy" id="759412"/>
    <lineage>
        <taxon>Bacteria</taxon>
        <taxon>Bacillati</taxon>
        <taxon>Bacillota</taxon>
        <taxon>Clostridia</taxon>
        <taxon>Natranaerobiales</taxon>
        <taxon>Natranaerobiaceae</taxon>
        <taxon>Natranaerobius</taxon>
    </lineage>
</organism>
<dbReference type="EC" id="1.2.7.7" evidence="5"/>